<dbReference type="InterPro" id="IPR000182">
    <property type="entry name" value="GNAT_dom"/>
</dbReference>
<evidence type="ECO:0000259" key="1">
    <source>
        <dbReference type="PROSITE" id="PS51186"/>
    </source>
</evidence>
<sequence>MFSIALRQLYPSDLTAFLKIHCDPKTTQFNPAGPYTPLRATELLQTWCAHWQQHGFGYWTVTDAEQPEQVIGFGGIMRKKVGHLDGLNIYFRLAPTAWGKGYASQIALAALDLAFTELKASEVLGLVHKDNLASRRTLERAGFVQFTTLNDAADNEPSLIYRALPGSAAEPKA</sequence>
<dbReference type="Pfam" id="PF13302">
    <property type="entry name" value="Acetyltransf_3"/>
    <property type="match status" value="1"/>
</dbReference>
<reference evidence="2 3" key="1">
    <citation type="journal article" date="2011" name="Int. J. Syst. Evol. Microbiol.">
        <title>Description of Undibacterium oligocarboniphilum sp. nov., isolated from purified water, and Undibacterium pigrum strain CCUG 49012 as the type strain of Undibacterium parvum sp. nov., and emended descriptions of the genus Undibacterium and the species Undibacterium pigrum.</title>
        <authorList>
            <person name="Eder W."/>
            <person name="Wanner G."/>
            <person name="Ludwig W."/>
            <person name="Busse H.J."/>
            <person name="Ziemke-Kageler F."/>
            <person name="Lang E."/>
        </authorList>
    </citation>
    <scope>NUCLEOTIDE SEQUENCE [LARGE SCALE GENOMIC DNA]</scope>
    <source>
        <strain evidence="2 3">DSM 23061</strain>
    </source>
</reference>
<evidence type="ECO:0000313" key="2">
    <source>
        <dbReference type="EMBL" id="AZP11386.1"/>
    </source>
</evidence>
<dbReference type="EMBL" id="CP034464">
    <property type="protein sequence ID" value="AZP11386.1"/>
    <property type="molecule type" value="Genomic_DNA"/>
</dbReference>
<dbReference type="RefSeq" id="WP_126126774.1">
    <property type="nucleotide sequence ID" value="NZ_CP034464.1"/>
</dbReference>
<dbReference type="GO" id="GO:0016747">
    <property type="term" value="F:acyltransferase activity, transferring groups other than amino-acyl groups"/>
    <property type="evidence" value="ECO:0007669"/>
    <property type="project" value="InterPro"/>
</dbReference>
<dbReference type="Gene3D" id="3.40.630.30">
    <property type="match status" value="1"/>
</dbReference>
<dbReference type="OrthoDB" id="9801656at2"/>
<dbReference type="PANTHER" id="PTHR43792:SF1">
    <property type="entry name" value="N-ACETYLTRANSFERASE DOMAIN-CONTAINING PROTEIN"/>
    <property type="match status" value="1"/>
</dbReference>
<protein>
    <submittedName>
        <fullName evidence="2">N-acetyltransferase</fullName>
    </submittedName>
</protein>
<gene>
    <name evidence="2" type="ORF">EJN92_04830</name>
</gene>
<dbReference type="InterPro" id="IPR016181">
    <property type="entry name" value="Acyl_CoA_acyltransferase"/>
</dbReference>
<dbReference type="PROSITE" id="PS51186">
    <property type="entry name" value="GNAT"/>
    <property type="match status" value="1"/>
</dbReference>
<dbReference type="KEGG" id="upv:EJN92_04830"/>
<dbReference type="InterPro" id="IPR051531">
    <property type="entry name" value="N-acetyltransferase"/>
</dbReference>
<evidence type="ECO:0000313" key="3">
    <source>
        <dbReference type="Proteomes" id="UP000275663"/>
    </source>
</evidence>
<keyword evidence="2" id="KW-0808">Transferase</keyword>
<organism evidence="2 3">
    <name type="scientific">Undibacterium parvum</name>
    <dbReference type="NCBI Taxonomy" id="401471"/>
    <lineage>
        <taxon>Bacteria</taxon>
        <taxon>Pseudomonadati</taxon>
        <taxon>Pseudomonadota</taxon>
        <taxon>Betaproteobacteria</taxon>
        <taxon>Burkholderiales</taxon>
        <taxon>Oxalobacteraceae</taxon>
        <taxon>Undibacterium</taxon>
    </lineage>
</organism>
<accession>A0A3S9HH15</accession>
<dbReference type="AlphaFoldDB" id="A0A3S9HH15"/>
<dbReference type="PANTHER" id="PTHR43792">
    <property type="entry name" value="GNAT FAMILY, PUTATIVE (AFU_ORTHOLOGUE AFUA_3G00765)-RELATED-RELATED"/>
    <property type="match status" value="1"/>
</dbReference>
<keyword evidence="3" id="KW-1185">Reference proteome</keyword>
<dbReference type="SUPFAM" id="SSF55729">
    <property type="entry name" value="Acyl-CoA N-acyltransferases (Nat)"/>
    <property type="match status" value="1"/>
</dbReference>
<feature type="domain" description="N-acetyltransferase" evidence="1">
    <location>
        <begin position="4"/>
        <end position="166"/>
    </location>
</feature>
<proteinExistence type="predicted"/>
<name>A0A3S9HH15_9BURK</name>
<dbReference type="Proteomes" id="UP000275663">
    <property type="component" value="Chromosome"/>
</dbReference>